<feature type="transmembrane region" description="Helical" evidence="7">
    <location>
        <begin position="197"/>
        <end position="215"/>
    </location>
</feature>
<accession>A0A8J3AE03</accession>
<dbReference type="GO" id="GO:0005886">
    <property type="term" value="C:plasma membrane"/>
    <property type="evidence" value="ECO:0007669"/>
    <property type="project" value="TreeGrafter"/>
</dbReference>
<dbReference type="PANTHER" id="PTHR43337">
    <property type="entry name" value="XANTHINE/URACIL PERMEASE C887.17-RELATED"/>
    <property type="match status" value="1"/>
</dbReference>
<evidence type="ECO:0000256" key="6">
    <source>
        <dbReference type="ARBA" id="ARBA00023136"/>
    </source>
</evidence>
<organism evidence="8 9">
    <name type="scientific">Gottfriedia solisilvae</name>
    <dbReference type="NCBI Taxonomy" id="1516104"/>
    <lineage>
        <taxon>Bacteria</taxon>
        <taxon>Bacillati</taxon>
        <taxon>Bacillota</taxon>
        <taxon>Bacilli</taxon>
        <taxon>Bacillales</taxon>
        <taxon>Bacillaceae</taxon>
        <taxon>Gottfriedia</taxon>
    </lineage>
</organism>
<dbReference type="RefSeq" id="WP_235821396.1">
    <property type="nucleotide sequence ID" value="NZ_BMHB01000001.1"/>
</dbReference>
<feature type="transmembrane region" description="Helical" evidence="7">
    <location>
        <begin position="244"/>
        <end position="265"/>
    </location>
</feature>
<dbReference type="EMBL" id="BMHB01000001">
    <property type="protein sequence ID" value="GGI12092.1"/>
    <property type="molecule type" value="Genomic_DNA"/>
</dbReference>
<reference evidence="9" key="1">
    <citation type="journal article" date="2019" name="Int. J. Syst. Evol. Microbiol.">
        <title>The Global Catalogue of Microorganisms (GCM) 10K type strain sequencing project: providing services to taxonomists for standard genome sequencing and annotation.</title>
        <authorList>
            <consortium name="The Broad Institute Genomics Platform"/>
            <consortium name="The Broad Institute Genome Sequencing Center for Infectious Disease"/>
            <person name="Wu L."/>
            <person name="Ma J."/>
        </authorList>
    </citation>
    <scope>NUCLEOTIDE SEQUENCE [LARGE SCALE GENOMIC DNA]</scope>
    <source>
        <strain evidence="9">CGMCC 1.14993</strain>
    </source>
</reference>
<dbReference type="AlphaFoldDB" id="A0A8J3AE03"/>
<feature type="transmembrane region" description="Helical" evidence="7">
    <location>
        <begin position="374"/>
        <end position="399"/>
    </location>
</feature>
<keyword evidence="9" id="KW-1185">Reference proteome</keyword>
<feature type="transmembrane region" description="Helical" evidence="7">
    <location>
        <begin position="286"/>
        <end position="304"/>
    </location>
</feature>
<dbReference type="Pfam" id="PF00860">
    <property type="entry name" value="Xan_ur_permease"/>
    <property type="match status" value="1"/>
</dbReference>
<proteinExistence type="inferred from homology"/>
<dbReference type="InterPro" id="IPR006043">
    <property type="entry name" value="NCS2"/>
</dbReference>
<name>A0A8J3AE03_9BACI</name>
<keyword evidence="5 7" id="KW-1133">Transmembrane helix</keyword>
<evidence type="ECO:0000256" key="1">
    <source>
        <dbReference type="ARBA" id="ARBA00004141"/>
    </source>
</evidence>
<evidence type="ECO:0000256" key="5">
    <source>
        <dbReference type="ARBA" id="ARBA00022989"/>
    </source>
</evidence>
<feature type="transmembrane region" description="Helical" evidence="7">
    <location>
        <begin position="171"/>
        <end position="190"/>
    </location>
</feature>
<feature type="transmembrane region" description="Helical" evidence="7">
    <location>
        <begin position="411"/>
        <end position="431"/>
    </location>
</feature>
<feature type="transmembrane region" description="Helical" evidence="7">
    <location>
        <begin position="21"/>
        <end position="42"/>
    </location>
</feature>
<evidence type="ECO:0000256" key="2">
    <source>
        <dbReference type="ARBA" id="ARBA00005697"/>
    </source>
</evidence>
<evidence type="ECO:0000313" key="8">
    <source>
        <dbReference type="EMBL" id="GGI12092.1"/>
    </source>
</evidence>
<dbReference type="PANTHER" id="PTHR43337:SF2">
    <property type="entry name" value="XANTHINE_URACIL PERMEASE"/>
    <property type="match status" value="1"/>
</dbReference>
<feature type="transmembrane region" description="Helical" evidence="7">
    <location>
        <begin position="324"/>
        <end position="353"/>
    </location>
</feature>
<feature type="transmembrane region" description="Helical" evidence="7">
    <location>
        <begin position="132"/>
        <end position="151"/>
    </location>
</feature>
<dbReference type="GO" id="GO:0005345">
    <property type="term" value="F:purine nucleobase transmembrane transporter activity"/>
    <property type="evidence" value="ECO:0007669"/>
    <property type="project" value="TreeGrafter"/>
</dbReference>
<evidence type="ECO:0000256" key="3">
    <source>
        <dbReference type="ARBA" id="ARBA00022448"/>
    </source>
</evidence>
<sequence length="432" mass="46055">MKNLLNKQFNLEGSGTNIKTEVIAGVISFLTLVYILSVNSTILHDAGIPFQGAMIATILSAFLGSVMIGLWSNSPLVLVPGMGINALFTYTMVGEMGMSWQEALAVVFISGVILSILSFTNLVKKLTTAIPLSLKSAITVGIGFFLTFIGLQEGGIVVKNEDTFVSIANFSNPDVLATVITLGIAIYLFIKNVPANFLITVILGTFISFLLHGGIEKAHETTSITFESANQVVGQLTFTHIMSFSFWIAVFSLTMVILFESIGIIHGQLSMMNQESKQQKVVQGTALGILLSGIFGTSPTVVAVEGSAGISSGGRTGLTSVVTGLLFLGCLLFMPLIAYIPTSAIAPILIIIGSLMVKHITDIQLDDPTEAIPAFLILAFIPLTYSIIDGIAFGFIAYPLVKLAAGKKTEITPYMVAISALFFVRFALNFIS</sequence>
<feature type="transmembrane region" description="Helical" evidence="7">
    <location>
        <begin position="99"/>
        <end position="120"/>
    </location>
</feature>
<keyword evidence="3" id="KW-0813">Transport</keyword>
<feature type="transmembrane region" description="Helical" evidence="7">
    <location>
        <begin position="76"/>
        <end position="93"/>
    </location>
</feature>
<evidence type="ECO:0000313" key="9">
    <source>
        <dbReference type="Proteomes" id="UP000626244"/>
    </source>
</evidence>
<protein>
    <submittedName>
        <fullName evidence="8">Xanthine/uracil permease</fullName>
    </submittedName>
</protein>
<keyword evidence="6 7" id="KW-0472">Membrane</keyword>
<evidence type="ECO:0000256" key="7">
    <source>
        <dbReference type="SAM" id="Phobius"/>
    </source>
</evidence>
<comment type="subcellular location">
    <subcellularLocation>
        <location evidence="1">Membrane</location>
        <topology evidence="1">Multi-pass membrane protein</topology>
    </subcellularLocation>
</comment>
<dbReference type="Proteomes" id="UP000626244">
    <property type="component" value="Unassembled WGS sequence"/>
</dbReference>
<evidence type="ECO:0000256" key="4">
    <source>
        <dbReference type="ARBA" id="ARBA00022692"/>
    </source>
</evidence>
<comment type="similarity">
    <text evidence="2">Belongs to the nucleobase:cation symporter-2 (NCS2) (TC 2.A.40) family. Azg-like subfamily.</text>
</comment>
<feature type="transmembrane region" description="Helical" evidence="7">
    <location>
        <begin position="48"/>
        <end position="69"/>
    </location>
</feature>
<dbReference type="InterPro" id="IPR045018">
    <property type="entry name" value="Azg-like"/>
</dbReference>
<gene>
    <name evidence="8" type="ORF">GCM10007380_11130</name>
</gene>
<keyword evidence="4 7" id="KW-0812">Transmembrane</keyword>
<comment type="caution">
    <text evidence="8">The sequence shown here is derived from an EMBL/GenBank/DDBJ whole genome shotgun (WGS) entry which is preliminary data.</text>
</comment>